<feature type="transmembrane region" description="Helical" evidence="7">
    <location>
        <begin position="186"/>
        <end position="208"/>
    </location>
</feature>
<evidence type="ECO:0000256" key="2">
    <source>
        <dbReference type="ARBA" id="ARBA00010199"/>
    </source>
</evidence>
<proteinExistence type="inferred from homology"/>
<feature type="transmembrane region" description="Helical" evidence="7">
    <location>
        <begin position="220"/>
        <end position="243"/>
    </location>
</feature>
<evidence type="ECO:0000256" key="7">
    <source>
        <dbReference type="SAM" id="Phobius"/>
    </source>
</evidence>
<dbReference type="InterPro" id="IPR002528">
    <property type="entry name" value="MATE_fam"/>
</dbReference>
<dbReference type="InterPro" id="IPR045069">
    <property type="entry name" value="MATE_euk"/>
</dbReference>
<feature type="transmembrane region" description="Helical" evidence="7">
    <location>
        <begin position="372"/>
        <end position="391"/>
    </location>
</feature>
<dbReference type="CDD" id="cd13132">
    <property type="entry name" value="MATE_eukaryotic"/>
    <property type="match status" value="1"/>
</dbReference>
<evidence type="ECO:0000256" key="4">
    <source>
        <dbReference type="ARBA" id="ARBA00022989"/>
    </source>
</evidence>
<evidence type="ECO:0000256" key="5">
    <source>
        <dbReference type="ARBA" id="ARBA00023136"/>
    </source>
</evidence>
<feature type="region of interest" description="Disordered" evidence="6">
    <location>
        <begin position="1"/>
        <end position="57"/>
    </location>
</feature>
<dbReference type="GO" id="GO:0016020">
    <property type="term" value="C:membrane"/>
    <property type="evidence" value="ECO:0007669"/>
    <property type="project" value="UniProtKB-SubCell"/>
</dbReference>
<gene>
    <name evidence="8" type="ORF">QBC46DRAFT_106913</name>
</gene>
<name>A0AAN6N8R0_9PEZI</name>
<dbReference type="Proteomes" id="UP001303473">
    <property type="component" value="Unassembled WGS sequence"/>
</dbReference>
<dbReference type="GO" id="GO:0042910">
    <property type="term" value="F:xenobiotic transmembrane transporter activity"/>
    <property type="evidence" value="ECO:0007669"/>
    <property type="project" value="InterPro"/>
</dbReference>
<dbReference type="AlphaFoldDB" id="A0AAN6N8R0"/>
<protein>
    <submittedName>
        <fullName evidence="8">Mate-domain-containing protein</fullName>
    </submittedName>
</protein>
<dbReference type="GO" id="GO:0015297">
    <property type="term" value="F:antiporter activity"/>
    <property type="evidence" value="ECO:0007669"/>
    <property type="project" value="InterPro"/>
</dbReference>
<feature type="transmembrane region" description="Helical" evidence="7">
    <location>
        <begin position="411"/>
        <end position="431"/>
    </location>
</feature>
<reference evidence="9" key="1">
    <citation type="journal article" date="2023" name="Mol. Phylogenet. Evol.">
        <title>Genome-scale phylogeny and comparative genomics of the fungal order Sordariales.</title>
        <authorList>
            <person name="Hensen N."/>
            <person name="Bonometti L."/>
            <person name="Westerberg I."/>
            <person name="Brannstrom I.O."/>
            <person name="Guillou S."/>
            <person name="Cros-Aarteil S."/>
            <person name="Calhoun S."/>
            <person name="Haridas S."/>
            <person name="Kuo A."/>
            <person name="Mondo S."/>
            <person name="Pangilinan J."/>
            <person name="Riley R."/>
            <person name="LaButti K."/>
            <person name="Andreopoulos B."/>
            <person name="Lipzen A."/>
            <person name="Chen C."/>
            <person name="Yan M."/>
            <person name="Daum C."/>
            <person name="Ng V."/>
            <person name="Clum A."/>
            <person name="Steindorff A."/>
            <person name="Ohm R.A."/>
            <person name="Martin F."/>
            <person name="Silar P."/>
            <person name="Natvig D.O."/>
            <person name="Lalanne C."/>
            <person name="Gautier V."/>
            <person name="Ament-Velasquez S.L."/>
            <person name="Kruys A."/>
            <person name="Hutchinson M.I."/>
            <person name="Powell A.J."/>
            <person name="Barry K."/>
            <person name="Miller A.N."/>
            <person name="Grigoriev I.V."/>
            <person name="Debuchy R."/>
            <person name="Gladieux P."/>
            <person name="Hiltunen Thoren M."/>
            <person name="Johannesson H."/>
        </authorList>
    </citation>
    <scope>NUCLEOTIDE SEQUENCE [LARGE SCALE GENOMIC DNA]</scope>
    <source>
        <strain evidence="9">CBS 340.73</strain>
    </source>
</reference>
<evidence type="ECO:0000256" key="6">
    <source>
        <dbReference type="SAM" id="MobiDB-lite"/>
    </source>
</evidence>
<feature type="transmembrane region" description="Helical" evidence="7">
    <location>
        <begin position="152"/>
        <end position="174"/>
    </location>
</feature>
<keyword evidence="5 7" id="KW-0472">Membrane</keyword>
<keyword evidence="9" id="KW-1185">Reference proteome</keyword>
<evidence type="ECO:0000256" key="3">
    <source>
        <dbReference type="ARBA" id="ARBA00022692"/>
    </source>
</evidence>
<dbReference type="Pfam" id="PF01554">
    <property type="entry name" value="MatE"/>
    <property type="match status" value="2"/>
</dbReference>
<feature type="transmembrane region" description="Helical" evidence="7">
    <location>
        <begin position="472"/>
        <end position="493"/>
    </location>
</feature>
<dbReference type="PANTHER" id="PTHR11206">
    <property type="entry name" value="MULTIDRUG RESISTANCE PROTEIN"/>
    <property type="match status" value="1"/>
</dbReference>
<accession>A0AAN6N8R0</accession>
<feature type="transmembrane region" description="Helical" evidence="7">
    <location>
        <begin position="250"/>
        <end position="274"/>
    </location>
</feature>
<dbReference type="EMBL" id="MU853785">
    <property type="protein sequence ID" value="KAK3941272.1"/>
    <property type="molecule type" value="Genomic_DNA"/>
</dbReference>
<comment type="similarity">
    <text evidence="2">Belongs to the multi antimicrobial extrusion (MATE) (TC 2.A.66.1) family.</text>
</comment>
<evidence type="ECO:0000256" key="1">
    <source>
        <dbReference type="ARBA" id="ARBA00004141"/>
    </source>
</evidence>
<evidence type="ECO:0000313" key="8">
    <source>
        <dbReference type="EMBL" id="KAK3941272.1"/>
    </source>
</evidence>
<keyword evidence="3 7" id="KW-0812">Transmembrane</keyword>
<comment type="subcellular location">
    <subcellularLocation>
        <location evidence="1">Membrane</location>
        <topology evidence="1">Multi-pass membrane protein</topology>
    </subcellularLocation>
</comment>
<feature type="transmembrane region" description="Helical" evidence="7">
    <location>
        <begin position="443"/>
        <end position="466"/>
    </location>
</feature>
<evidence type="ECO:0000313" key="9">
    <source>
        <dbReference type="Proteomes" id="UP001303473"/>
    </source>
</evidence>
<dbReference type="GO" id="GO:1990961">
    <property type="term" value="P:xenobiotic detoxification by transmembrane export across the plasma membrane"/>
    <property type="evidence" value="ECO:0007669"/>
    <property type="project" value="InterPro"/>
</dbReference>
<sequence length="520" mass="55595">MSDDDSTPPGEAITSPGTLSGLPDERTALLRKPSPSSVRSYSSTDVGSGAVDPTETESFSIPPYKLWLSETWLLTRTSVPVILAYTLQNSLQTVSVLVAGRLSPEALATAAFSYMFAMSTAWLIALGGTTALDTLASSSFTGSSNKHDLGILLQRGLVVLSALYAVVAVIWAFSEHLFRALGQEEFICVQSAMFLRYLIPGGLGYVWFESMKKYLQAQEIYRPGTYVLLVTSPLNALLNWLFIHRLGMGLYGAPIATGIAYWCSFFLLVAYAVFVRGSECWGGFAPRRAVSHLWPFARLALLGVIHVGTEWWAFEIVALAAGRLGTIPLAAQSVIMTADQIINTVPFGLGVAASSRLGNLLGARKPREAARAAHCAAALSTIAGALILAVLMGTKDNFGRIFNDDERVVQLVSQVMPFVALFQIADGLNGSCGGALRGMGQQWVGALVNLASYYGGALPGGIYLAFHGWGLAGLWVGQCVALYLVGVLEWVIVGMSNWDNEVKRAIARLEDGGIIGGDPV</sequence>
<feature type="compositionally biased region" description="Low complexity" evidence="6">
    <location>
        <begin position="34"/>
        <end position="48"/>
    </location>
</feature>
<dbReference type="NCBIfam" id="TIGR00797">
    <property type="entry name" value="matE"/>
    <property type="match status" value="1"/>
</dbReference>
<feature type="transmembrane region" description="Helical" evidence="7">
    <location>
        <begin position="111"/>
        <end position="132"/>
    </location>
</feature>
<keyword evidence="4 7" id="KW-1133">Transmembrane helix</keyword>
<organism evidence="8 9">
    <name type="scientific">Diplogelasinospora grovesii</name>
    <dbReference type="NCBI Taxonomy" id="303347"/>
    <lineage>
        <taxon>Eukaryota</taxon>
        <taxon>Fungi</taxon>
        <taxon>Dikarya</taxon>
        <taxon>Ascomycota</taxon>
        <taxon>Pezizomycotina</taxon>
        <taxon>Sordariomycetes</taxon>
        <taxon>Sordariomycetidae</taxon>
        <taxon>Sordariales</taxon>
        <taxon>Diplogelasinosporaceae</taxon>
        <taxon>Diplogelasinospora</taxon>
    </lineage>
</organism>
<comment type="caution">
    <text evidence="8">The sequence shown here is derived from an EMBL/GenBank/DDBJ whole genome shotgun (WGS) entry which is preliminary data.</text>
</comment>